<keyword evidence="5" id="KW-0460">Magnesium</keyword>
<dbReference type="NCBIfam" id="TIGR02727">
    <property type="entry name" value="MTHFS_bact"/>
    <property type="match status" value="1"/>
</dbReference>
<dbReference type="PANTHER" id="PTHR23407">
    <property type="entry name" value="ATPASE INHIBITOR/5-FORMYLTETRAHYDROFOLATE CYCLO-LIGASE"/>
    <property type="match status" value="1"/>
</dbReference>
<dbReference type="GO" id="GO:0005524">
    <property type="term" value="F:ATP binding"/>
    <property type="evidence" value="ECO:0007669"/>
    <property type="project" value="UniProtKB-KW"/>
</dbReference>
<dbReference type="GO" id="GO:0046872">
    <property type="term" value="F:metal ion binding"/>
    <property type="evidence" value="ECO:0007669"/>
    <property type="project" value="UniProtKB-KW"/>
</dbReference>
<gene>
    <name evidence="6" type="ORF">CLG96_09580</name>
</gene>
<evidence type="ECO:0000256" key="2">
    <source>
        <dbReference type="ARBA" id="ARBA00022741"/>
    </source>
</evidence>
<dbReference type="GO" id="GO:0009396">
    <property type="term" value="P:folic acid-containing compound biosynthetic process"/>
    <property type="evidence" value="ECO:0007669"/>
    <property type="project" value="TreeGrafter"/>
</dbReference>
<evidence type="ECO:0000256" key="5">
    <source>
        <dbReference type="RuleBase" id="RU361279"/>
    </source>
</evidence>
<dbReference type="OrthoDB" id="9801938at2"/>
<dbReference type="EMBL" id="NWBU01000007">
    <property type="protein sequence ID" value="PTQ11648.1"/>
    <property type="molecule type" value="Genomic_DNA"/>
</dbReference>
<keyword evidence="3 4" id="KW-0067">ATP-binding</keyword>
<dbReference type="InterPro" id="IPR037171">
    <property type="entry name" value="NagB/RpiA_transferase-like"/>
</dbReference>
<dbReference type="AlphaFoldDB" id="A0A2T5FYM8"/>
<evidence type="ECO:0000313" key="6">
    <source>
        <dbReference type="EMBL" id="PTQ11648.1"/>
    </source>
</evidence>
<evidence type="ECO:0000256" key="1">
    <source>
        <dbReference type="ARBA" id="ARBA00010638"/>
    </source>
</evidence>
<feature type="binding site" evidence="4">
    <location>
        <begin position="132"/>
        <end position="140"/>
    </location>
    <ligand>
        <name>ATP</name>
        <dbReference type="ChEBI" id="CHEBI:30616"/>
    </ligand>
</feature>
<feature type="binding site" evidence="4">
    <location>
        <position position="57"/>
    </location>
    <ligand>
        <name>substrate</name>
    </ligand>
</feature>
<dbReference type="InterPro" id="IPR024185">
    <property type="entry name" value="FTHF_cligase-like_sf"/>
</dbReference>
<sequence>MNKSELRTLLRSRRAAHVRMLGEAGDLDLARHHIAGRIMARLDGATILSAYLSDGAEVDALPTLEAAAAQGLETALPHVTRRTEPMRFLRWRPGDALVEGPFGLRQPRDDAPELLPDLILTPLLGFDRTLARLGQGAGFYDRAFASLPAARRIGLAWSVQEMPALPCDPWDIPLHAIVTEKEWIGQ</sequence>
<name>A0A2T5FYM8_9SPHN</name>
<comment type="similarity">
    <text evidence="1 5">Belongs to the 5-formyltetrahydrofolate cyclo-ligase family.</text>
</comment>
<dbReference type="Proteomes" id="UP000244162">
    <property type="component" value="Unassembled WGS sequence"/>
</dbReference>
<dbReference type="RefSeq" id="WP_107967640.1">
    <property type="nucleotide sequence ID" value="NZ_NWBU01000007.1"/>
</dbReference>
<comment type="caution">
    <text evidence="6">The sequence shown here is derived from an EMBL/GenBank/DDBJ whole genome shotgun (WGS) entry which is preliminary data.</text>
</comment>
<dbReference type="SUPFAM" id="SSF100950">
    <property type="entry name" value="NagB/RpiA/CoA transferase-like"/>
    <property type="match status" value="1"/>
</dbReference>
<feature type="binding site" evidence="4">
    <location>
        <position position="52"/>
    </location>
    <ligand>
        <name>substrate</name>
    </ligand>
</feature>
<feature type="binding site" evidence="4">
    <location>
        <begin position="3"/>
        <end position="7"/>
    </location>
    <ligand>
        <name>ATP</name>
        <dbReference type="ChEBI" id="CHEBI:30616"/>
    </ligand>
</feature>
<keyword evidence="7" id="KW-1185">Reference proteome</keyword>
<dbReference type="PIRSF" id="PIRSF006806">
    <property type="entry name" value="FTHF_cligase"/>
    <property type="match status" value="1"/>
</dbReference>
<evidence type="ECO:0000313" key="7">
    <source>
        <dbReference type="Proteomes" id="UP000244162"/>
    </source>
</evidence>
<dbReference type="InterPro" id="IPR002698">
    <property type="entry name" value="FTHF_cligase"/>
</dbReference>
<dbReference type="GO" id="GO:0030272">
    <property type="term" value="F:5-formyltetrahydrofolate cyclo-ligase activity"/>
    <property type="evidence" value="ECO:0007669"/>
    <property type="project" value="UniProtKB-EC"/>
</dbReference>
<dbReference type="PANTHER" id="PTHR23407:SF1">
    <property type="entry name" value="5-FORMYLTETRAHYDROFOLATE CYCLO-LIGASE"/>
    <property type="match status" value="1"/>
</dbReference>
<keyword evidence="2 4" id="KW-0547">Nucleotide-binding</keyword>
<keyword evidence="6" id="KW-0436">Ligase</keyword>
<dbReference type="GO" id="GO:0035999">
    <property type="term" value="P:tetrahydrofolate interconversion"/>
    <property type="evidence" value="ECO:0007669"/>
    <property type="project" value="TreeGrafter"/>
</dbReference>
<dbReference type="Gene3D" id="3.40.50.10420">
    <property type="entry name" value="NagB/RpiA/CoA transferase-like"/>
    <property type="match status" value="1"/>
</dbReference>
<reference evidence="6 7" key="1">
    <citation type="submission" date="2017-09" db="EMBL/GenBank/DDBJ databases">
        <title>Sphingomonas panjinensis sp.nov., isolated from oil-contaminated soil.</title>
        <authorList>
            <person name="Wang L."/>
            <person name="Chen L."/>
        </authorList>
    </citation>
    <scope>NUCLEOTIDE SEQUENCE [LARGE SCALE GENOMIC DNA]</scope>
    <source>
        <strain evidence="6 7">FW-11</strain>
    </source>
</reference>
<comment type="cofactor">
    <cofactor evidence="5">
        <name>Mg(2+)</name>
        <dbReference type="ChEBI" id="CHEBI:18420"/>
    </cofactor>
</comment>
<comment type="catalytic activity">
    <reaction evidence="5">
        <text>(6S)-5-formyl-5,6,7,8-tetrahydrofolate + ATP = (6R)-5,10-methenyltetrahydrofolate + ADP + phosphate</text>
        <dbReference type="Rhea" id="RHEA:10488"/>
        <dbReference type="ChEBI" id="CHEBI:30616"/>
        <dbReference type="ChEBI" id="CHEBI:43474"/>
        <dbReference type="ChEBI" id="CHEBI:57455"/>
        <dbReference type="ChEBI" id="CHEBI:57457"/>
        <dbReference type="ChEBI" id="CHEBI:456216"/>
        <dbReference type="EC" id="6.3.3.2"/>
    </reaction>
</comment>
<protein>
    <recommendedName>
        <fullName evidence="5">5-formyltetrahydrofolate cyclo-ligase</fullName>
        <ecNumber evidence="5">6.3.3.2</ecNumber>
    </recommendedName>
</protein>
<keyword evidence="5" id="KW-0479">Metal-binding</keyword>
<proteinExistence type="inferred from homology"/>
<dbReference type="Pfam" id="PF01812">
    <property type="entry name" value="5-FTHF_cyc-lig"/>
    <property type="match status" value="1"/>
</dbReference>
<evidence type="ECO:0000256" key="3">
    <source>
        <dbReference type="ARBA" id="ARBA00022840"/>
    </source>
</evidence>
<accession>A0A2T5FYM8</accession>
<dbReference type="EC" id="6.3.3.2" evidence="5"/>
<evidence type="ECO:0000256" key="4">
    <source>
        <dbReference type="PIRSR" id="PIRSR006806-1"/>
    </source>
</evidence>
<organism evidence="6 7">
    <name type="scientific">Sphingomonas oleivorans</name>
    <dbReference type="NCBI Taxonomy" id="1735121"/>
    <lineage>
        <taxon>Bacteria</taxon>
        <taxon>Pseudomonadati</taxon>
        <taxon>Pseudomonadota</taxon>
        <taxon>Alphaproteobacteria</taxon>
        <taxon>Sphingomonadales</taxon>
        <taxon>Sphingomonadaceae</taxon>
        <taxon>Sphingomonas</taxon>
    </lineage>
</organism>